<keyword evidence="6 9" id="KW-0687">Ribonucleoprotein</keyword>
<proteinExistence type="inferred from homology"/>
<evidence type="ECO:0000256" key="4">
    <source>
        <dbReference type="ARBA" id="ARBA00022884"/>
    </source>
</evidence>
<dbReference type="Pfam" id="PF00333">
    <property type="entry name" value="Ribosomal_S5"/>
    <property type="match status" value="1"/>
</dbReference>
<accession>A0AAX4P2B9</accession>
<dbReference type="GO" id="GO:0015935">
    <property type="term" value="C:small ribosomal subunit"/>
    <property type="evidence" value="ECO:0007669"/>
    <property type="project" value="InterPro"/>
</dbReference>
<keyword evidence="5 9" id="KW-0689">Ribosomal protein</keyword>
<dbReference type="Gene3D" id="3.30.160.20">
    <property type="match status" value="1"/>
</dbReference>
<evidence type="ECO:0000313" key="12">
    <source>
        <dbReference type="EMBL" id="WZN59885.1"/>
    </source>
</evidence>
<dbReference type="AlphaFoldDB" id="A0AAX4P2B9"/>
<comment type="subunit">
    <text evidence="7">Part of the 30S ribosomal subunit. Contacts protein S4.</text>
</comment>
<dbReference type="Gene3D" id="3.30.230.10">
    <property type="match status" value="1"/>
</dbReference>
<dbReference type="InterPro" id="IPR014721">
    <property type="entry name" value="Ribsml_uS5_D2-typ_fold_subgr"/>
</dbReference>
<keyword evidence="13" id="KW-1185">Reference proteome</keyword>
<dbReference type="FunFam" id="3.30.230.10:FF:000002">
    <property type="entry name" value="30S ribosomal protein S5"/>
    <property type="match status" value="1"/>
</dbReference>
<dbReference type="GO" id="GO:0005737">
    <property type="term" value="C:cytoplasm"/>
    <property type="evidence" value="ECO:0007669"/>
    <property type="project" value="UniProtKB-ARBA"/>
</dbReference>
<reference evidence="12 13" key="1">
    <citation type="submission" date="2024-03" db="EMBL/GenBank/DDBJ databases">
        <title>Complete genome sequence of the green alga Chloropicon roscoffensis RCC1871.</title>
        <authorList>
            <person name="Lemieux C."/>
            <person name="Pombert J.-F."/>
            <person name="Otis C."/>
            <person name="Turmel M."/>
        </authorList>
    </citation>
    <scope>NUCLEOTIDE SEQUENCE [LARGE SCALE GENOMIC DNA]</scope>
    <source>
        <strain evidence="12 13">RCC1871</strain>
    </source>
</reference>
<evidence type="ECO:0000256" key="3">
    <source>
        <dbReference type="ARBA" id="ARBA00022730"/>
    </source>
</evidence>
<dbReference type="InterPro" id="IPR005712">
    <property type="entry name" value="Ribosomal_uS5_bac-type"/>
</dbReference>
<evidence type="ECO:0000256" key="5">
    <source>
        <dbReference type="ARBA" id="ARBA00022980"/>
    </source>
</evidence>
<dbReference type="EMBL" id="CP151502">
    <property type="protein sequence ID" value="WZN59885.1"/>
    <property type="molecule type" value="Genomic_DNA"/>
</dbReference>
<dbReference type="Proteomes" id="UP001472866">
    <property type="component" value="Chromosome 02"/>
</dbReference>
<dbReference type="NCBIfam" id="TIGR01021">
    <property type="entry name" value="rpsE_bact"/>
    <property type="match status" value="1"/>
</dbReference>
<dbReference type="InterPro" id="IPR020568">
    <property type="entry name" value="Ribosomal_Su5_D2-typ_SF"/>
</dbReference>
<evidence type="ECO:0000256" key="1">
    <source>
        <dbReference type="ARBA" id="ARBA00002524"/>
    </source>
</evidence>
<evidence type="ECO:0000256" key="7">
    <source>
        <dbReference type="ARBA" id="ARBA00025844"/>
    </source>
</evidence>
<dbReference type="PANTHER" id="PTHR48277">
    <property type="entry name" value="MITOCHONDRIAL RIBOSOMAL PROTEIN S5"/>
    <property type="match status" value="1"/>
</dbReference>
<evidence type="ECO:0000259" key="11">
    <source>
        <dbReference type="PROSITE" id="PS50881"/>
    </source>
</evidence>
<dbReference type="PROSITE" id="PS50881">
    <property type="entry name" value="S5_DSRBD"/>
    <property type="match status" value="1"/>
</dbReference>
<dbReference type="GO" id="GO:0003735">
    <property type="term" value="F:structural constituent of ribosome"/>
    <property type="evidence" value="ECO:0007669"/>
    <property type="project" value="UniProtKB-UniRule"/>
</dbReference>
<evidence type="ECO:0000256" key="9">
    <source>
        <dbReference type="PROSITE-ProRule" id="PRU00268"/>
    </source>
</evidence>
<evidence type="ECO:0000313" key="13">
    <source>
        <dbReference type="Proteomes" id="UP001472866"/>
    </source>
</evidence>
<evidence type="ECO:0000256" key="8">
    <source>
        <dbReference type="ARBA" id="ARBA00035156"/>
    </source>
</evidence>
<dbReference type="HAMAP" id="MF_01307_B">
    <property type="entry name" value="Ribosomal_uS5_B"/>
    <property type="match status" value="1"/>
</dbReference>
<evidence type="ECO:0000256" key="2">
    <source>
        <dbReference type="ARBA" id="ARBA00008945"/>
    </source>
</evidence>
<dbReference type="GO" id="GO:0006412">
    <property type="term" value="P:translation"/>
    <property type="evidence" value="ECO:0007669"/>
    <property type="project" value="InterPro"/>
</dbReference>
<organism evidence="12 13">
    <name type="scientific">Chloropicon roscoffensis</name>
    <dbReference type="NCBI Taxonomy" id="1461544"/>
    <lineage>
        <taxon>Eukaryota</taxon>
        <taxon>Viridiplantae</taxon>
        <taxon>Chlorophyta</taxon>
        <taxon>Chloropicophyceae</taxon>
        <taxon>Chloropicales</taxon>
        <taxon>Chloropicaceae</taxon>
        <taxon>Chloropicon</taxon>
    </lineage>
</organism>
<dbReference type="SUPFAM" id="SSF54211">
    <property type="entry name" value="Ribosomal protein S5 domain 2-like"/>
    <property type="match status" value="1"/>
</dbReference>
<feature type="domain" description="S5 DRBM" evidence="11">
    <location>
        <begin position="143"/>
        <end position="206"/>
    </location>
</feature>
<dbReference type="PANTHER" id="PTHR48277:SF1">
    <property type="entry name" value="MITOCHONDRIAL RIBOSOMAL PROTEIN S5"/>
    <property type="match status" value="1"/>
</dbReference>
<evidence type="ECO:0000256" key="10">
    <source>
        <dbReference type="RuleBase" id="RU003823"/>
    </source>
</evidence>
<dbReference type="SUPFAM" id="SSF54768">
    <property type="entry name" value="dsRNA-binding domain-like"/>
    <property type="match status" value="1"/>
</dbReference>
<protein>
    <recommendedName>
        <fullName evidence="8">Small ribosomal subunit protein uS5c</fullName>
    </recommendedName>
</protein>
<sequence>MSGLSGKVAGGAIRGAPLRLARPVRAGPVPNTRGVESTRTVEMLRRERLATRVWAAAEDGVDMENIEFVEAVEEDEDYGSSAADLEEVIYSLDKSASVASLMSVIEQKFADQLDPAFLDSGVDGEDYEKHAEIMRNKVKSLGLEERLIEVRRVTKVVKGGNILSFRAIVAVGNKKGKIAVGVGKGKEVMPATTKAVAEALRDIVEFPVAKNDSIPHTTVGSATSASVILKPAGEGTGVIAGGATRTVLELAGVENVLSKQLGSDSLLNNARATVNALAKLRSPAQVAQLRGKTVRQLFGLDDVTKKVDTVECSADRLQELIDSCDTKTKAQIAEGMDFLKVKGFEPEAAEAQVNAL</sequence>
<dbReference type="GO" id="GO:0019843">
    <property type="term" value="F:rRNA binding"/>
    <property type="evidence" value="ECO:0007669"/>
    <property type="project" value="UniProtKB-KW"/>
</dbReference>
<dbReference type="InterPro" id="IPR013810">
    <property type="entry name" value="Ribosomal_uS5_N"/>
</dbReference>
<comment type="similarity">
    <text evidence="2 10">Belongs to the universal ribosomal protein uS5 family.</text>
</comment>
<keyword evidence="3" id="KW-0699">rRNA-binding</keyword>
<dbReference type="Pfam" id="PF03719">
    <property type="entry name" value="Ribosomal_S5_C"/>
    <property type="match status" value="1"/>
</dbReference>
<dbReference type="InterPro" id="IPR000851">
    <property type="entry name" value="Ribosomal_uS5"/>
</dbReference>
<gene>
    <name evidence="12" type="ORF">HKI87_02g14130</name>
</gene>
<dbReference type="InterPro" id="IPR005324">
    <property type="entry name" value="Ribosomal_uS5_C"/>
</dbReference>
<comment type="function">
    <text evidence="1">With S4 and S12 plays an important role in translational accuracy.</text>
</comment>
<name>A0AAX4P2B9_9CHLO</name>
<keyword evidence="4" id="KW-0694">RNA-binding</keyword>
<evidence type="ECO:0000256" key="6">
    <source>
        <dbReference type="ARBA" id="ARBA00023274"/>
    </source>
</evidence>